<dbReference type="EMBL" id="JAVIJP010000107">
    <property type="protein sequence ID" value="KAL3613703.1"/>
    <property type="molecule type" value="Genomic_DNA"/>
</dbReference>
<organism evidence="5 6">
    <name type="scientific">Castilleja foliolosa</name>
    <dbReference type="NCBI Taxonomy" id="1961234"/>
    <lineage>
        <taxon>Eukaryota</taxon>
        <taxon>Viridiplantae</taxon>
        <taxon>Streptophyta</taxon>
        <taxon>Embryophyta</taxon>
        <taxon>Tracheophyta</taxon>
        <taxon>Spermatophyta</taxon>
        <taxon>Magnoliopsida</taxon>
        <taxon>eudicotyledons</taxon>
        <taxon>Gunneridae</taxon>
        <taxon>Pentapetalae</taxon>
        <taxon>asterids</taxon>
        <taxon>lamiids</taxon>
        <taxon>Lamiales</taxon>
        <taxon>Orobanchaceae</taxon>
        <taxon>Pedicularideae</taxon>
        <taxon>Castillejinae</taxon>
        <taxon>Castilleja</taxon>
    </lineage>
</organism>
<evidence type="ECO:0000259" key="4">
    <source>
        <dbReference type="SMART" id="SM00322"/>
    </source>
</evidence>
<evidence type="ECO:0000256" key="3">
    <source>
        <dbReference type="SAM" id="MobiDB-lite"/>
    </source>
</evidence>
<name>A0ABD3B8M7_9LAMI</name>
<evidence type="ECO:0000313" key="6">
    <source>
        <dbReference type="Proteomes" id="UP001632038"/>
    </source>
</evidence>
<dbReference type="Pfam" id="PF00013">
    <property type="entry name" value="KH_1"/>
    <property type="match status" value="3"/>
</dbReference>
<feature type="domain" description="K Homology" evidence="4">
    <location>
        <begin position="99"/>
        <end position="189"/>
    </location>
</feature>
<dbReference type="SMART" id="SM00322">
    <property type="entry name" value="KH"/>
    <property type="match status" value="3"/>
</dbReference>
<keyword evidence="2" id="KW-0694">RNA-binding</keyword>
<keyword evidence="6" id="KW-1185">Reference proteome</keyword>
<dbReference type="InterPro" id="IPR004087">
    <property type="entry name" value="KH_dom"/>
</dbReference>
<feature type="compositionally biased region" description="Polar residues" evidence="3">
    <location>
        <begin position="58"/>
        <end position="67"/>
    </location>
</feature>
<dbReference type="CDD" id="cd00105">
    <property type="entry name" value="KH-I"/>
    <property type="match status" value="1"/>
</dbReference>
<accession>A0ABD3B8M7</accession>
<reference evidence="6" key="1">
    <citation type="journal article" date="2024" name="IScience">
        <title>Strigolactones Initiate the Formation of Haustorium-like Structures in Castilleja.</title>
        <authorList>
            <person name="Buerger M."/>
            <person name="Peterson D."/>
            <person name="Chory J."/>
        </authorList>
    </citation>
    <scope>NUCLEOTIDE SEQUENCE [LARGE SCALE GENOMIC DNA]</scope>
</reference>
<protein>
    <recommendedName>
        <fullName evidence="4">K Homology domain-containing protein</fullName>
    </recommendedName>
</protein>
<feature type="compositionally biased region" description="Polar residues" evidence="3">
    <location>
        <begin position="1"/>
        <end position="28"/>
    </location>
</feature>
<dbReference type="Proteomes" id="UP001632038">
    <property type="component" value="Unassembled WGS sequence"/>
</dbReference>
<evidence type="ECO:0000313" key="5">
    <source>
        <dbReference type="EMBL" id="KAL3613703.1"/>
    </source>
</evidence>
<dbReference type="Gene3D" id="3.30.1370.10">
    <property type="entry name" value="K Homology domain, type 1"/>
    <property type="match status" value="3"/>
</dbReference>
<evidence type="ECO:0000256" key="2">
    <source>
        <dbReference type="PROSITE-ProRule" id="PRU00117"/>
    </source>
</evidence>
<keyword evidence="1" id="KW-0677">Repeat</keyword>
<dbReference type="PROSITE" id="PS50084">
    <property type="entry name" value="KH_TYPE_1"/>
    <property type="match status" value="3"/>
</dbReference>
<sequence length="488" mass="52676">MSSQAQTPANPSPKDQPNQCPSPSSKTTDSSEAHTEPNSAELLNRAAIAADNPGPSDTAVSTTTTVNLKRPREEDSTIGQMSGTTDNAPVGKRRVKATYDLIYRILVPSSQIGKVIGKAGHRIQKVREATKATIKIADSISDFGSGPNLSHVLWFQRQEDRVIIISSKDSDNAFSDAENALHQIISLILQEDGSDKEALKVGTEHVAPNTVRILIAGAQAGVVIGTSGQNIVNLRETSKAYITVLSPNQLPPCASAHESDRVVQISGEIPAVLRAVVEIGCQLRDHPTKQVTSVIPKTKTDSHQQSQQCADPSSAKHHILGTTNLAAYHASMDIMVPENLVGGLIGRFGANISRIRNESGANIKVHGARGEQTQRQIHLAGSARQVALAKQRVDEYVYAELMRQAGGLVQQTTAVQYQQFPSQPQVPQMPTNLHQGYVHPHTLYAASNQESGMMGAYPQMYGSNATNQAPPPPPNPYYDYRSYPAPRF</sequence>
<dbReference type="AlphaFoldDB" id="A0ABD3B8M7"/>
<dbReference type="InterPro" id="IPR004088">
    <property type="entry name" value="KH_dom_type_1"/>
</dbReference>
<feature type="compositionally biased region" description="Polar residues" evidence="3">
    <location>
        <begin position="77"/>
        <end position="87"/>
    </location>
</feature>
<feature type="compositionally biased region" description="Low complexity" evidence="3">
    <location>
        <begin position="477"/>
        <end position="488"/>
    </location>
</feature>
<feature type="domain" description="K Homology" evidence="4">
    <location>
        <begin position="207"/>
        <end position="284"/>
    </location>
</feature>
<comment type="caution">
    <text evidence="5">The sequence shown here is derived from an EMBL/GenBank/DDBJ whole genome shotgun (WGS) entry which is preliminary data.</text>
</comment>
<feature type="domain" description="K Homology" evidence="4">
    <location>
        <begin position="328"/>
        <end position="398"/>
    </location>
</feature>
<gene>
    <name evidence="5" type="ORF">CASFOL_041777</name>
</gene>
<feature type="region of interest" description="Disordered" evidence="3">
    <location>
        <begin position="1"/>
        <end position="89"/>
    </location>
</feature>
<proteinExistence type="predicted"/>
<dbReference type="PANTHER" id="PTHR10288">
    <property type="entry name" value="KH DOMAIN CONTAINING RNA BINDING PROTEIN"/>
    <property type="match status" value="1"/>
</dbReference>
<dbReference type="InterPro" id="IPR036612">
    <property type="entry name" value="KH_dom_type_1_sf"/>
</dbReference>
<dbReference type="GO" id="GO:0003723">
    <property type="term" value="F:RNA binding"/>
    <property type="evidence" value="ECO:0007669"/>
    <property type="project" value="UniProtKB-UniRule"/>
</dbReference>
<dbReference type="SUPFAM" id="SSF54791">
    <property type="entry name" value="Eukaryotic type KH-domain (KH-domain type I)"/>
    <property type="match status" value="3"/>
</dbReference>
<evidence type="ECO:0000256" key="1">
    <source>
        <dbReference type="ARBA" id="ARBA00022737"/>
    </source>
</evidence>
<feature type="region of interest" description="Disordered" evidence="3">
    <location>
        <begin position="464"/>
        <end position="488"/>
    </location>
</feature>